<feature type="domain" description="Cupin type-2" evidence="2">
    <location>
        <begin position="5"/>
        <end position="73"/>
    </location>
</feature>
<dbReference type="EMBL" id="BMHQ01000004">
    <property type="protein sequence ID" value="GGE13529.1"/>
    <property type="molecule type" value="Genomic_DNA"/>
</dbReference>
<dbReference type="PANTHER" id="PTHR35848:SF6">
    <property type="entry name" value="CUPIN TYPE-2 DOMAIN-CONTAINING PROTEIN"/>
    <property type="match status" value="1"/>
</dbReference>
<dbReference type="Pfam" id="PF07883">
    <property type="entry name" value="Cupin_2"/>
    <property type="match status" value="1"/>
</dbReference>
<dbReference type="Proteomes" id="UP000625210">
    <property type="component" value="Unassembled WGS sequence"/>
</dbReference>
<evidence type="ECO:0000313" key="4">
    <source>
        <dbReference type="Proteomes" id="UP000625210"/>
    </source>
</evidence>
<dbReference type="GO" id="GO:0046872">
    <property type="term" value="F:metal ion binding"/>
    <property type="evidence" value="ECO:0007669"/>
    <property type="project" value="UniProtKB-KW"/>
</dbReference>
<dbReference type="InterPro" id="IPR014710">
    <property type="entry name" value="RmlC-like_jellyroll"/>
</dbReference>
<reference evidence="3" key="1">
    <citation type="journal article" date="2014" name="Int. J. Syst. Evol. Microbiol.">
        <title>Complete genome sequence of Corynebacterium casei LMG S-19264T (=DSM 44701T), isolated from a smear-ripened cheese.</title>
        <authorList>
            <consortium name="US DOE Joint Genome Institute (JGI-PGF)"/>
            <person name="Walter F."/>
            <person name="Albersmeier A."/>
            <person name="Kalinowski J."/>
            <person name="Ruckert C."/>
        </authorList>
    </citation>
    <scope>NUCLEOTIDE SEQUENCE</scope>
    <source>
        <strain evidence="3">CGMCC 1.15179</strain>
    </source>
</reference>
<evidence type="ECO:0000313" key="3">
    <source>
        <dbReference type="EMBL" id="GGE13529.1"/>
    </source>
</evidence>
<sequence>MRIVMEELLPESKTPVKTHNNFRLLLYVLQGRGFIRVDGHHYPVARDECVEIPPGARHQIHNWGDNTLQYLLVGVPEEKEDQAPSLL</sequence>
<gene>
    <name evidence="3" type="ORF">GCM10011571_13720</name>
</gene>
<accession>A0A8J2VES7</accession>
<protein>
    <recommendedName>
        <fullName evidence="2">Cupin type-2 domain-containing protein</fullName>
    </recommendedName>
</protein>
<comment type="caution">
    <text evidence="3">The sequence shown here is derived from an EMBL/GenBank/DDBJ whole genome shotgun (WGS) entry which is preliminary data.</text>
</comment>
<keyword evidence="4" id="KW-1185">Reference proteome</keyword>
<proteinExistence type="predicted"/>
<dbReference type="SUPFAM" id="SSF51182">
    <property type="entry name" value="RmlC-like cupins"/>
    <property type="match status" value="1"/>
</dbReference>
<reference evidence="3" key="2">
    <citation type="submission" date="2020-09" db="EMBL/GenBank/DDBJ databases">
        <authorList>
            <person name="Sun Q."/>
            <person name="Zhou Y."/>
        </authorList>
    </citation>
    <scope>NUCLEOTIDE SEQUENCE</scope>
    <source>
        <strain evidence="3">CGMCC 1.15179</strain>
    </source>
</reference>
<organism evidence="3 4">
    <name type="scientific">Marinithermofilum abyssi</name>
    <dbReference type="NCBI Taxonomy" id="1571185"/>
    <lineage>
        <taxon>Bacteria</taxon>
        <taxon>Bacillati</taxon>
        <taxon>Bacillota</taxon>
        <taxon>Bacilli</taxon>
        <taxon>Bacillales</taxon>
        <taxon>Thermoactinomycetaceae</taxon>
        <taxon>Marinithermofilum</taxon>
    </lineage>
</organism>
<dbReference type="AlphaFoldDB" id="A0A8J2VES7"/>
<keyword evidence="1" id="KW-0479">Metal-binding</keyword>
<evidence type="ECO:0000259" key="2">
    <source>
        <dbReference type="Pfam" id="PF07883"/>
    </source>
</evidence>
<dbReference type="InterPro" id="IPR013096">
    <property type="entry name" value="Cupin_2"/>
</dbReference>
<evidence type="ECO:0000256" key="1">
    <source>
        <dbReference type="ARBA" id="ARBA00022723"/>
    </source>
</evidence>
<dbReference type="Gene3D" id="2.60.120.10">
    <property type="entry name" value="Jelly Rolls"/>
    <property type="match status" value="1"/>
</dbReference>
<dbReference type="PANTHER" id="PTHR35848">
    <property type="entry name" value="OXALATE-BINDING PROTEIN"/>
    <property type="match status" value="1"/>
</dbReference>
<dbReference type="InterPro" id="IPR051610">
    <property type="entry name" value="GPI/OXD"/>
</dbReference>
<name>A0A8J2VES7_9BACL</name>
<dbReference type="InterPro" id="IPR011051">
    <property type="entry name" value="RmlC_Cupin_sf"/>
</dbReference>